<evidence type="ECO:0000259" key="2">
    <source>
        <dbReference type="Pfam" id="PF02517"/>
    </source>
</evidence>
<feature type="transmembrane region" description="Helical" evidence="1">
    <location>
        <begin position="236"/>
        <end position="257"/>
    </location>
</feature>
<feature type="domain" description="CAAX prenyl protease 2/Lysostaphin resistance protein A-like" evidence="2">
    <location>
        <begin position="134"/>
        <end position="224"/>
    </location>
</feature>
<feature type="transmembrane region" description="Helical" evidence="1">
    <location>
        <begin position="131"/>
        <end position="151"/>
    </location>
</feature>
<dbReference type="PANTHER" id="PTHR36435">
    <property type="entry name" value="SLR1288 PROTEIN"/>
    <property type="match status" value="1"/>
</dbReference>
<organism evidence="3">
    <name type="scientific">Treponema denticola H-22</name>
    <dbReference type="NCBI Taxonomy" id="999432"/>
    <lineage>
        <taxon>Bacteria</taxon>
        <taxon>Pseudomonadati</taxon>
        <taxon>Spirochaetota</taxon>
        <taxon>Spirochaetia</taxon>
        <taxon>Spirochaetales</taxon>
        <taxon>Treponemataceae</taxon>
        <taxon>Treponema</taxon>
    </lineage>
</organism>
<keyword evidence="1" id="KW-0472">Membrane</keyword>
<name>A0A0E2E6U5_TREDN</name>
<reference evidence="3" key="1">
    <citation type="submission" date="2012-01" db="EMBL/GenBank/DDBJ databases">
        <title>The Genome Sequence of Treponema denticola H-22.</title>
        <authorList>
            <consortium name="The Broad Institute Genome Sequencing Platform"/>
            <person name="Earl A."/>
            <person name="Ward D."/>
            <person name="Feldgarden M."/>
            <person name="Gevers D."/>
            <person name="Blanton J.M."/>
            <person name="Fenno C.J."/>
            <person name="Baranova O.V."/>
            <person name="Mathney J."/>
            <person name="Dewhirst F.E."/>
            <person name="Izard J."/>
            <person name="Young S.K."/>
            <person name="Zeng Q."/>
            <person name="Gargeya S."/>
            <person name="Fitzgerald M."/>
            <person name="Haas B."/>
            <person name="Abouelleil A."/>
            <person name="Alvarado L."/>
            <person name="Arachchi H.M."/>
            <person name="Berlin A."/>
            <person name="Chapman S.B."/>
            <person name="Gearin G."/>
            <person name="Goldberg J."/>
            <person name="Griggs A."/>
            <person name="Gujja S."/>
            <person name="Hansen M."/>
            <person name="Heiman D."/>
            <person name="Howarth C."/>
            <person name="Larimer J."/>
            <person name="Lui A."/>
            <person name="MacDonald P.J.P."/>
            <person name="McCowen C."/>
            <person name="Montmayeur A."/>
            <person name="Murphy C."/>
            <person name="Neiman D."/>
            <person name="Pearson M."/>
            <person name="Priest M."/>
            <person name="Roberts A."/>
            <person name="Saif S."/>
            <person name="Shea T."/>
            <person name="Sisk P."/>
            <person name="Stolte C."/>
            <person name="Sykes S."/>
            <person name="Wortman J."/>
            <person name="Nusbaum C."/>
            <person name="Birren B."/>
        </authorList>
    </citation>
    <scope>NUCLEOTIDE SEQUENCE [LARGE SCALE GENOMIC DNA]</scope>
    <source>
        <strain evidence="3">H-22</strain>
    </source>
</reference>
<dbReference type="InterPro" id="IPR003675">
    <property type="entry name" value="Rce1/LyrA-like_dom"/>
</dbReference>
<feature type="transmembrane region" description="Helical" evidence="1">
    <location>
        <begin position="189"/>
        <end position="206"/>
    </location>
</feature>
<dbReference type="HOGENOM" id="CLU_084787_0_0_12"/>
<dbReference type="PANTHER" id="PTHR36435:SF1">
    <property type="entry name" value="CAAX AMINO TERMINAL PROTEASE FAMILY PROTEIN"/>
    <property type="match status" value="1"/>
</dbReference>
<comment type="caution">
    <text evidence="3">The sequence shown here is derived from an EMBL/GenBank/DDBJ whole genome shotgun (WGS) entry which is preliminary data.</text>
</comment>
<accession>A0A0E2E6U5</accession>
<dbReference type="GO" id="GO:0080120">
    <property type="term" value="P:CAAX-box protein maturation"/>
    <property type="evidence" value="ECO:0007669"/>
    <property type="project" value="UniProtKB-ARBA"/>
</dbReference>
<feature type="transmembrane region" description="Helical" evidence="1">
    <location>
        <begin position="43"/>
        <end position="61"/>
    </location>
</feature>
<dbReference type="GO" id="GO:0004175">
    <property type="term" value="F:endopeptidase activity"/>
    <property type="evidence" value="ECO:0007669"/>
    <property type="project" value="UniProtKB-ARBA"/>
</dbReference>
<evidence type="ECO:0000256" key="1">
    <source>
        <dbReference type="SAM" id="Phobius"/>
    </source>
</evidence>
<dbReference type="RefSeq" id="WP_002683339.1">
    <property type="nucleotide sequence ID" value="NZ_CM001795.1"/>
</dbReference>
<dbReference type="EMBL" id="AGDV01000005">
    <property type="protein sequence ID" value="EMB35329.1"/>
    <property type="molecule type" value="Genomic_DNA"/>
</dbReference>
<dbReference type="InterPro" id="IPR052710">
    <property type="entry name" value="CAAX_protease"/>
</dbReference>
<dbReference type="Pfam" id="PF02517">
    <property type="entry name" value="Rce1-like"/>
    <property type="match status" value="1"/>
</dbReference>
<feature type="transmembrane region" description="Helical" evidence="1">
    <location>
        <begin position="163"/>
        <end position="183"/>
    </location>
</feature>
<dbReference type="Proteomes" id="UP000011705">
    <property type="component" value="Chromosome"/>
</dbReference>
<protein>
    <recommendedName>
        <fullName evidence="2">CAAX prenyl protease 2/Lysostaphin resistance protein A-like domain-containing protein</fullName>
    </recommendedName>
</protein>
<sequence>MNNNIKKAFLNFWWLSSILLFLILWKLVQILNPDMSIPDLKKRYLYGIIVIVDLYWVVFCFKINSINVKEYFKFKNPNFFLILKYTLIVFAISAIYYQFNTLIPDIKYSFNFFQENMGKISYYDVFKNPELWNYVLIGGMIFAPVAEEMLCRYYMYNNLKYKYSSVFIANIISSIIFGLFHISMYGFDLNAVMIISITGMAFAYCYEKTKTIWTPMIMHSLHNGLICFERCLTKPFFTVLTLTYIILGGSIGIIELIKHLKVRKTFNEIQTNSVPSEQE</sequence>
<feature type="transmembrane region" description="Helical" evidence="1">
    <location>
        <begin position="82"/>
        <end position="99"/>
    </location>
</feature>
<dbReference type="PATRIC" id="fig|999432.5.peg.628"/>
<dbReference type="AlphaFoldDB" id="A0A0E2E6U5"/>
<keyword evidence="1" id="KW-0812">Transmembrane</keyword>
<evidence type="ECO:0000313" key="3">
    <source>
        <dbReference type="EMBL" id="EMB35329.1"/>
    </source>
</evidence>
<keyword evidence="1" id="KW-1133">Transmembrane helix</keyword>
<proteinExistence type="predicted"/>
<gene>
    <name evidence="3" type="ORF">HMPREF9726_00604</name>
</gene>
<feature type="transmembrane region" description="Helical" evidence="1">
    <location>
        <begin position="12"/>
        <end position="31"/>
    </location>
</feature>